<dbReference type="EMBL" id="BDSA01000004">
    <property type="protein sequence ID" value="GBE62263.1"/>
    <property type="molecule type" value="Genomic_DNA"/>
</dbReference>
<keyword evidence="7" id="KW-1185">Reference proteome</keyword>
<proteinExistence type="inferred from homology"/>
<dbReference type="OrthoDB" id="10264378at2759"/>
<comment type="subcellular location">
    <subcellularLocation>
        <location evidence="1">Nucleus</location>
        <location evidence="1">Nucleolus</location>
    </subcellularLocation>
</comment>
<evidence type="ECO:0000313" key="6">
    <source>
        <dbReference type="EMBL" id="GBE62263.1"/>
    </source>
</evidence>
<dbReference type="PANTHER" id="PTHR12933:SF0">
    <property type="entry name" value="U3 SMALL NUCLEOLAR RNA-ASSOCIATED PROTEIN 25 HOMOLOG"/>
    <property type="match status" value="1"/>
</dbReference>
<evidence type="ECO:0000256" key="3">
    <source>
        <dbReference type="ARBA" id="ARBA00023242"/>
    </source>
</evidence>
<evidence type="ECO:0000256" key="1">
    <source>
        <dbReference type="ARBA" id="ARBA00004604"/>
    </source>
</evidence>
<evidence type="ECO:0000259" key="5">
    <source>
        <dbReference type="Pfam" id="PF22916"/>
    </source>
</evidence>
<dbReference type="GeneID" id="39876033"/>
<dbReference type="InterPro" id="IPR053939">
    <property type="entry name" value="UTP25_C"/>
</dbReference>
<dbReference type="VEuPathDB" id="PiroplasmaDB:BOVATA_037560"/>
<comment type="caution">
    <text evidence="6">The sequence shown here is derived from an EMBL/GenBank/DDBJ whole genome shotgun (WGS) entry which is preliminary data.</text>
</comment>
<feature type="domain" description="UTP25 C-terminal" evidence="4">
    <location>
        <begin position="436"/>
        <end position="609"/>
    </location>
</feature>
<evidence type="ECO:0000256" key="2">
    <source>
        <dbReference type="ARBA" id="ARBA00009223"/>
    </source>
</evidence>
<organism evidence="6 7">
    <name type="scientific">Babesia ovata</name>
    <dbReference type="NCBI Taxonomy" id="189622"/>
    <lineage>
        <taxon>Eukaryota</taxon>
        <taxon>Sar</taxon>
        <taxon>Alveolata</taxon>
        <taxon>Apicomplexa</taxon>
        <taxon>Aconoidasida</taxon>
        <taxon>Piroplasmida</taxon>
        <taxon>Babesiidae</taxon>
        <taxon>Babesia</taxon>
    </lineage>
</organism>
<dbReference type="GO" id="GO:0034511">
    <property type="term" value="F:U3 snoRNA binding"/>
    <property type="evidence" value="ECO:0007669"/>
    <property type="project" value="InterPro"/>
</dbReference>
<reference evidence="6 7" key="1">
    <citation type="journal article" date="2017" name="BMC Genomics">
        <title>Whole-genome assembly of Babesia ovata and comparative genomics between closely related pathogens.</title>
        <authorList>
            <person name="Yamagishi J."/>
            <person name="Asada M."/>
            <person name="Hakimi H."/>
            <person name="Tanaka T.Q."/>
            <person name="Sugimoto C."/>
            <person name="Kawazu S."/>
        </authorList>
    </citation>
    <scope>NUCLEOTIDE SEQUENCE [LARGE SCALE GENOMIC DNA]</scope>
    <source>
        <strain evidence="6 7">Miyake</strain>
    </source>
</reference>
<evidence type="ECO:0000259" key="4">
    <source>
        <dbReference type="Pfam" id="PF06862"/>
    </source>
</evidence>
<gene>
    <name evidence="6" type="ORF">BOVATA_037560</name>
</gene>
<dbReference type="GO" id="GO:0032040">
    <property type="term" value="C:small-subunit processome"/>
    <property type="evidence" value="ECO:0007669"/>
    <property type="project" value="TreeGrafter"/>
</dbReference>
<keyword evidence="3" id="KW-0539">Nucleus</keyword>
<dbReference type="AlphaFoldDB" id="A0A2H6KGZ4"/>
<dbReference type="PANTHER" id="PTHR12933">
    <property type="entry name" value="ORF PROTEIN-RELATED"/>
    <property type="match status" value="1"/>
</dbReference>
<feature type="domain" description="UTP25 NTP hydrolase-like" evidence="5">
    <location>
        <begin position="174"/>
        <end position="419"/>
    </location>
</feature>
<dbReference type="InterPro" id="IPR010678">
    <property type="entry name" value="UTP25"/>
</dbReference>
<dbReference type="GO" id="GO:0000462">
    <property type="term" value="P:maturation of SSU-rRNA from tricistronic rRNA transcript (SSU-rRNA, 5.8S rRNA, LSU-rRNA)"/>
    <property type="evidence" value="ECO:0007669"/>
    <property type="project" value="TreeGrafter"/>
</dbReference>
<dbReference type="Pfam" id="PF22916">
    <property type="entry name" value="UTP25_NTPase-like"/>
    <property type="match status" value="1"/>
</dbReference>
<dbReference type="RefSeq" id="XP_028868506.1">
    <property type="nucleotide sequence ID" value="XM_029012673.1"/>
</dbReference>
<dbReference type="Proteomes" id="UP000236319">
    <property type="component" value="Unassembled WGS sequence"/>
</dbReference>
<dbReference type="GO" id="GO:0019843">
    <property type="term" value="F:rRNA binding"/>
    <property type="evidence" value="ECO:0007669"/>
    <property type="project" value="TreeGrafter"/>
</dbReference>
<dbReference type="InterPro" id="IPR053940">
    <property type="entry name" value="UTP25_NTPase-like"/>
</dbReference>
<sequence>MEGDDSESDPPSAFDHLLQVLGKRSRSDKRRKIDSSDNEIDDLSNILSASFDADAESDPEVVSEETRDGIAVDAFNSFNMGYDEYLTATAPISATSSIPIPFFKSCQFKCLTPILQEVLKSKVLPRVVSGVNSFGFHEAVQKKLSKLYKRAHSGGWMPKDRGRLRYFFNCMNSYVDVFYAGCKVTDVSSARFLMALHAANHICKSVTSPVEQSHGFTRPRVLYICGLKCMARDFIQHLVTLLSVKKGDPKVEKFYEEYDLPEEDTAAQMSSFSKTQKSLDYIETFSGNQDDAFKMGLRYQGGMLHLYTPFYTSDIIVTSPLGIKIMMQEEDEYDFLSSIEVLLIDRMDVLKFQNWHFFIEVFEKLNRPLKKWRDADLSRLRVSTMDGQSEVYRQTVGVSCTQHFVFNAFFKRLVNRRGSIKLSYVPPQDFVLLGSQLRVKQLFIKVAATSVSGADAALLNYFLKNMLNSIQGIGGVLVVLGDYTHFLRVKKELKIANFEYLPCHESNSSKQMLFARQQFQAGKTPVVLTTSRLLFFKRYVIKGTCRVLFVVPPDYPELYREAFKMLDLSKKNAVVTLYTRFHAHQLEPIVGVAKVHKLVSAADTKVTEFH</sequence>
<evidence type="ECO:0000313" key="7">
    <source>
        <dbReference type="Proteomes" id="UP000236319"/>
    </source>
</evidence>
<name>A0A2H6KGZ4_9APIC</name>
<comment type="similarity">
    <text evidence="2">Belongs to the UTP25 family.</text>
</comment>
<protein>
    <submittedName>
        <fullName evidence="6">U3 small nucleolar RNA-associated 25 isoform X1</fullName>
    </submittedName>
</protein>
<accession>A0A2H6KGZ4</accession>
<dbReference type="Pfam" id="PF06862">
    <property type="entry name" value="Utp25_C"/>
    <property type="match status" value="1"/>
</dbReference>